<gene>
    <name evidence="1" type="ORF">MRB53_009336</name>
</gene>
<keyword evidence="2" id="KW-1185">Reference proteome</keyword>
<reference evidence="1 2" key="1">
    <citation type="journal article" date="2022" name="Hortic Res">
        <title>A haplotype resolved chromosomal level avocado genome allows analysis of novel avocado genes.</title>
        <authorList>
            <person name="Nath O."/>
            <person name="Fletcher S.J."/>
            <person name="Hayward A."/>
            <person name="Shaw L.M."/>
            <person name="Masouleh A.K."/>
            <person name="Furtado A."/>
            <person name="Henry R.J."/>
            <person name="Mitter N."/>
        </authorList>
    </citation>
    <scope>NUCLEOTIDE SEQUENCE [LARGE SCALE GENOMIC DNA]</scope>
    <source>
        <strain evidence="2">cv. Hass</strain>
    </source>
</reference>
<comment type="caution">
    <text evidence="1">The sequence shown here is derived from an EMBL/GenBank/DDBJ whole genome shotgun (WGS) entry which is preliminary data.</text>
</comment>
<protein>
    <submittedName>
        <fullName evidence="1">Uncharacterized protein</fullName>
    </submittedName>
</protein>
<evidence type="ECO:0000313" key="2">
    <source>
        <dbReference type="Proteomes" id="UP001234297"/>
    </source>
</evidence>
<dbReference type="EMBL" id="CM056811">
    <property type="protein sequence ID" value="KAJ8635069.1"/>
    <property type="molecule type" value="Genomic_DNA"/>
</dbReference>
<proteinExistence type="predicted"/>
<dbReference type="Proteomes" id="UP001234297">
    <property type="component" value="Chromosome 3"/>
</dbReference>
<evidence type="ECO:0000313" key="1">
    <source>
        <dbReference type="EMBL" id="KAJ8635069.1"/>
    </source>
</evidence>
<organism evidence="1 2">
    <name type="scientific">Persea americana</name>
    <name type="common">Avocado</name>
    <dbReference type="NCBI Taxonomy" id="3435"/>
    <lineage>
        <taxon>Eukaryota</taxon>
        <taxon>Viridiplantae</taxon>
        <taxon>Streptophyta</taxon>
        <taxon>Embryophyta</taxon>
        <taxon>Tracheophyta</taxon>
        <taxon>Spermatophyta</taxon>
        <taxon>Magnoliopsida</taxon>
        <taxon>Magnoliidae</taxon>
        <taxon>Laurales</taxon>
        <taxon>Lauraceae</taxon>
        <taxon>Persea</taxon>
    </lineage>
</organism>
<name>A0ACC2LPU5_PERAE</name>
<sequence length="148" mass="16521">MISDGPPDIVKDPAEVQGSADRRRTTRSEEEVENWLDLLWVFAEEEDAAGPAWTVSWPSPPAIARTSHRRRGKVGLVSIAIGYAARPRLVRMKKKSSVAAVVRFCLNREKDTEMGIFWFVATKESVCTDLDSTNLGGEERRGFTIQVS</sequence>
<accession>A0ACC2LPU5</accession>